<dbReference type="Gene3D" id="1.20.5.170">
    <property type="match status" value="1"/>
</dbReference>
<dbReference type="PANTHER" id="PTHR46164">
    <property type="entry name" value="ATF6, ISOFORM C"/>
    <property type="match status" value="1"/>
</dbReference>
<comment type="subcellular location">
    <subcellularLocation>
        <location evidence="1">Membrane</location>
        <topology evidence="1">Single-pass membrane protein</topology>
    </subcellularLocation>
</comment>
<dbReference type="CDD" id="cd14686">
    <property type="entry name" value="bZIP"/>
    <property type="match status" value="1"/>
</dbReference>
<dbReference type="GO" id="GO:0000978">
    <property type="term" value="F:RNA polymerase II cis-regulatory region sequence-specific DNA binding"/>
    <property type="evidence" value="ECO:0007669"/>
    <property type="project" value="TreeGrafter"/>
</dbReference>
<comment type="similarity">
    <text evidence="2">Belongs to the bZIP family. ATF subfamily.</text>
</comment>
<keyword evidence="6" id="KW-0539">Nucleus</keyword>
<comment type="caution">
    <text evidence="9">The sequence shown here is derived from an EMBL/GenBank/DDBJ whole genome shotgun (WGS) entry which is preliminary data.</text>
</comment>
<feature type="domain" description="BZIP" evidence="8">
    <location>
        <begin position="196"/>
        <end position="259"/>
    </location>
</feature>
<dbReference type="AlphaFoldDB" id="A0A811LNG5"/>
<dbReference type="OrthoDB" id="644067at2759"/>
<gene>
    <name evidence="9" type="ORF">BOKJ2_LOCUS13269</name>
</gene>
<proteinExistence type="inferred from homology"/>
<protein>
    <recommendedName>
        <fullName evidence="8">BZIP domain-containing protein</fullName>
    </recommendedName>
</protein>
<feature type="coiled-coil region" evidence="7">
    <location>
        <begin position="214"/>
        <end position="255"/>
    </location>
</feature>
<evidence type="ECO:0000259" key="8">
    <source>
        <dbReference type="PROSITE" id="PS50217"/>
    </source>
</evidence>
<evidence type="ECO:0000256" key="1">
    <source>
        <dbReference type="ARBA" id="ARBA00004167"/>
    </source>
</evidence>
<evidence type="ECO:0000256" key="2">
    <source>
        <dbReference type="ARBA" id="ARBA00009050"/>
    </source>
</evidence>
<dbReference type="InterPro" id="IPR046347">
    <property type="entry name" value="bZIP_sf"/>
</dbReference>
<dbReference type="PANTHER" id="PTHR46164:SF3">
    <property type="entry name" value="ATF6, ISOFORM C"/>
    <property type="match status" value="1"/>
</dbReference>
<evidence type="ECO:0000256" key="4">
    <source>
        <dbReference type="ARBA" id="ARBA00023125"/>
    </source>
</evidence>
<dbReference type="GO" id="GO:0016020">
    <property type="term" value="C:membrane"/>
    <property type="evidence" value="ECO:0007669"/>
    <property type="project" value="UniProtKB-SubCell"/>
</dbReference>
<dbReference type="Pfam" id="PF00170">
    <property type="entry name" value="bZIP_1"/>
    <property type="match status" value="1"/>
</dbReference>
<dbReference type="InterPro" id="IPR004827">
    <property type="entry name" value="bZIP"/>
</dbReference>
<dbReference type="Proteomes" id="UP000783686">
    <property type="component" value="Unassembled WGS sequence"/>
</dbReference>
<evidence type="ECO:0000256" key="5">
    <source>
        <dbReference type="ARBA" id="ARBA00023163"/>
    </source>
</evidence>
<organism evidence="9 10">
    <name type="scientific">Bursaphelenchus okinawaensis</name>
    <dbReference type="NCBI Taxonomy" id="465554"/>
    <lineage>
        <taxon>Eukaryota</taxon>
        <taxon>Metazoa</taxon>
        <taxon>Ecdysozoa</taxon>
        <taxon>Nematoda</taxon>
        <taxon>Chromadorea</taxon>
        <taxon>Rhabditida</taxon>
        <taxon>Tylenchina</taxon>
        <taxon>Tylenchomorpha</taxon>
        <taxon>Aphelenchoidea</taxon>
        <taxon>Aphelenchoididae</taxon>
        <taxon>Bursaphelenchus</taxon>
    </lineage>
</organism>
<evidence type="ECO:0000256" key="7">
    <source>
        <dbReference type="SAM" id="Coils"/>
    </source>
</evidence>
<sequence length="525" mass="58960">MSGLEDCDVETYNNLFNSLDDELDFFTNDGFQNNVDLDPSEIDILNGCNWGYKCTPESSDSGNYSPGSSNDDITRYDGENAFVLPAESTGTFSPSSYSGLQAFSEKSYNSQLEVLPQNPCTSFQLHTSNCQVPTTPVPVQTIMLATPVTLVPANRLVVASPAGNKANYSNLSGWGAVNNNLINCGVNKNVDDNGFIKKIEDKRLRNRAAAQASRQRKRMEMDTMKQQLQDYEDECNRLKQENKVLKERVNQLENIINNPLRRTSDVPHKKAKRVAGACLAVCALLFTINNGYMEKPTISTELQLAPPSDLIYLKEHHGRSLPRVSFYNNVTRFDNQTLCNFGLLNTTEKIRLNKDINGWVKRHEQLNFVELRKGVEPVLIYNSPKSLIFKNATKQNTDDIVKKRVYSSKKVVKKAETNDGFLPSVLNVSHGADRDRDALMDKLTRLIKREDDVLYLVMMKDYFLLPNLSGNATQNPKLSIVIPALSQQEKGLELKMMKIDTEVTGTGLFYLSKDVASVLRQSEIP</sequence>
<keyword evidence="7" id="KW-0175">Coiled coil</keyword>
<dbReference type="EMBL" id="CAJFDH010000006">
    <property type="protein sequence ID" value="CAD5229210.1"/>
    <property type="molecule type" value="Genomic_DNA"/>
</dbReference>
<keyword evidence="5" id="KW-0804">Transcription</keyword>
<evidence type="ECO:0000313" key="10">
    <source>
        <dbReference type="Proteomes" id="UP000614601"/>
    </source>
</evidence>
<reference evidence="9" key="1">
    <citation type="submission" date="2020-09" db="EMBL/GenBank/DDBJ databases">
        <authorList>
            <person name="Kikuchi T."/>
        </authorList>
    </citation>
    <scope>NUCLEOTIDE SEQUENCE</scope>
    <source>
        <strain evidence="9">SH1</strain>
    </source>
</reference>
<dbReference type="SUPFAM" id="SSF57959">
    <property type="entry name" value="Leucine zipper domain"/>
    <property type="match status" value="1"/>
</dbReference>
<keyword evidence="4" id="KW-0238">DNA-binding</keyword>
<dbReference type="PROSITE" id="PS50217">
    <property type="entry name" value="BZIP"/>
    <property type="match status" value="1"/>
</dbReference>
<dbReference type="SMART" id="SM00338">
    <property type="entry name" value="BRLZ"/>
    <property type="match status" value="1"/>
</dbReference>
<dbReference type="Proteomes" id="UP000614601">
    <property type="component" value="Unassembled WGS sequence"/>
</dbReference>
<dbReference type="GO" id="GO:0005634">
    <property type="term" value="C:nucleus"/>
    <property type="evidence" value="ECO:0007669"/>
    <property type="project" value="TreeGrafter"/>
</dbReference>
<evidence type="ECO:0000313" key="9">
    <source>
        <dbReference type="EMBL" id="CAD5229210.1"/>
    </source>
</evidence>
<accession>A0A811LNG5</accession>
<keyword evidence="10" id="KW-1185">Reference proteome</keyword>
<dbReference type="GO" id="GO:0000981">
    <property type="term" value="F:DNA-binding transcription factor activity, RNA polymerase II-specific"/>
    <property type="evidence" value="ECO:0007669"/>
    <property type="project" value="TreeGrafter"/>
</dbReference>
<name>A0A811LNG5_9BILA</name>
<dbReference type="InterPro" id="IPR051882">
    <property type="entry name" value="ATF_bZIP_TF"/>
</dbReference>
<dbReference type="PROSITE" id="PS00036">
    <property type="entry name" value="BZIP_BASIC"/>
    <property type="match status" value="1"/>
</dbReference>
<keyword evidence="3" id="KW-0805">Transcription regulation</keyword>
<evidence type="ECO:0000256" key="3">
    <source>
        <dbReference type="ARBA" id="ARBA00023015"/>
    </source>
</evidence>
<dbReference type="GO" id="GO:0030968">
    <property type="term" value="P:endoplasmic reticulum unfolded protein response"/>
    <property type="evidence" value="ECO:0007669"/>
    <property type="project" value="TreeGrafter"/>
</dbReference>
<dbReference type="EMBL" id="CAJFCW020000006">
    <property type="protein sequence ID" value="CAG9126018.1"/>
    <property type="molecule type" value="Genomic_DNA"/>
</dbReference>
<evidence type="ECO:0000256" key="6">
    <source>
        <dbReference type="ARBA" id="ARBA00023242"/>
    </source>
</evidence>